<feature type="domain" description="O-methyltransferase dimerisation" evidence="5">
    <location>
        <begin position="79"/>
        <end position="154"/>
    </location>
</feature>
<dbReference type="InterPro" id="IPR036388">
    <property type="entry name" value="WH-like_DNA-bd_sf"/>
</dbReference>
<dbReference type="Pfam" id="PF08100">
    <property type="entry name" value="Dimerisation"/>
    <property type="match status" value="1"/>
</dbReference>
<keyword evidence="7" id="KW-1185">Reference proteome</keyword>
<dbReference type="SUPFAM" id="SSF46785">
    <property type="entry name" value="Winged helix' DNA-binding domain"/>
    <property type="match status" value="1"/>
</dbReference>
<gene>
    <name evidence="6" type="ORF">EXIGLDRAFT_719115</name>
</gene>
<keyword evidence="2 6" id="KW-0808">Transferase</keyword>
<evidence type="ECO:0000256" key="2">
    <source>
        <dbReference type="ARBA" id="ARBA00022679"/>
    </source>
</evidence>
<dbReference type="InterPro" id="IPR029063">
    <property type="entry name" value="SAM-dependent_MTases_sf"/>
</dbReference>
<evidence type="ECO:0000259" key="5">
    <source>
        <dbReference type="Pfam" id="PF08100"/>
    </source>
</evidence>
<organism evidence="6 7">
    <name type="scientific">Exidia glandulosa HHB12029</name>
    <dbReference type="NCBI Taxonomy" id="1314781"/>
    <lineage>
        <taxon>Eukaryota</taxon>
        <taxon>Fungi</taxon>
        <taxon>Dikarya</taxon>
        <taxon>Basidiomycota</taxon>
        <taxon>Agaricomycotina</taxon>
        <taxon>Agaricomycetes</taxon>
        <taxon>Auriculariales</taxon>
        <taxon>Exidiaceae</taxon>
        <taxon>Exidia</taxon>
    </lineage>
</organism>
<sequence length="471" mass="52114">MAQVLLDLAKIITDAAQTIDAECKARGTTFPLLDEPFTPQSEAIRDEPAVASLTAVLAAAAEQIMLTAWSPPRSLFDGAFGFHTSSAIRTAGAVNVAEALREAGPKGLHVNDIVKGTVVDPEKLGRLMRLLASRHIFREVAPDVFANNRISSLMDTGKSLEDLRANPEKKYDGTSGLLALMECTLDEYFKASSYLTETMLDPVTAKSDSTTQAAMNVAMRTSDDYWTFIDKPENAYRLRRFGVAMQGARVMMPEIHIVQSGFPWKDFPQDSVIMDVGGGTGHVSMVLHQHFPQLKLVVQDRHQTIEHAKEWWGTENPKAIQTGRVELQGHDFFDPQPPRDPPALIMLRFILHDWADSYAIKILRNLRDAAGPNTRLMIIERLIPYACKADDKTLTVPGAKEEMVAPEPLLPNLGIVSLNGYLADVQMLAAFNGSERTILQFDNIFTKAGWKLVRVYRTPASFATQIIGEPI</sequence>
<dbReference type="GO" id="GO:0008171">
    <property type="term" value="F:O-methyltransferase activity"/>
    <property type="evidence" value="ECO:0007669"/>
    <property type="project" value="InterPro"/>
</dbReference>
<dbReference type="PANTHER" id="PTHR43712">
    <property type="entry name" value="PUTATIVE (AFU_ORTHOLOGUE AFUA_4G14580)-RELATED"/>
    <property type="match status" value="1"/>
</dbReference>
<dbReference type="PANTHER" id="PTHR43712:SF2">
    <property type="entry name" value="O-METHYLTRANSFERASE CICE"/>
    <property type="match status" value="1"/>
</dbReference>
<protein>
    <submittedName>
        <fullName evidence="6">O-methyltransferase</fullName>
    </submittedName>
</protein>
<feature type="domain" description="O-methyltransferase C-terminal" evidence="4">
    <location>
        <begin position="267"/>
        <end position="450"/>
    </location>
</feature>
<name>A0A165HBN3_EXIGL</name>
<dbReference type="SUPFAM" id="SSF53335">
    <property type="entry name" value="S-adenosyl-L-methionine-dependent methyltransferases"/>
    <property type="match status" value="1"/>
</dbReference>
<dbReference type="GO" id="GO:0032259">
    <property type="term" value="P:methylation"/>
    <property type="evidence" value="ECO:0007669"/>
    <property type="project" value="UniProtKB-KW"/>
</dbReference>
<keyword evidence="1 6" id="KW-0489">Methyltransferase</keyword>
<dbReference type="AlphaFoldDB" id="A0A165HBN3"/>
<dbReference type="OrthoDB" id="2410195at2759"/>
<dbReference type="GO" id="GO:0046983">
    <property type="term" value="F:protein dimerization activity"/>
    <property type="evidence" value="ECO:0007669"/>
    <property type="project" value="InterPro"/>
</dbReference>
<dbReference type="CDD" id="cd02440">
    <property type="entry name" value="AdoMet_MTases"/>
    <property type="match status" value="1"/>
</dbReference>
<dbReference type="InterPro" id="IPR001077">
    <property type="entry name" value="COMT_C"/>
</dbReference>
<dbReference type="InParanoid" id="A0A165HBN3"/>
<proteinExistence type="predicted"/>
<accession>A0A165HBN3</accession>
<evidence type="ECO:0000313" key="7">
    <source>
        <dbReference type="Proteomes" id="UP000077266"/>
    </source>
</evidence>
<dbReference type="InterPro" id="IPR012967">
    <property type="entry name" value="COMT_dimerisation"/>
</dbReference>
<dbReference type="InterPro" id="IPR016461">
    <property type="entry name" value="COMT-like"/>
</dbReference>
<evidence type="ECO:0000256" key="3">
    <source>
        <dbReference type="ARBA" id="ARBA00022691"/>
    </source>
</evidence>
<dbReference type="Proteomes" id="UP000077266">
    <property type="component" value="Unassembled WGS sequence"/>
</dbReference>
<dbReference type="EMBL" id="KV426022">
    <property type="protein sequence ID" value="KZV91726.1"/>
    <property type="molecule type" value="Genomic_DNA"/>
</dbReference>
<dbReference type="PROSITE" id="PS51683">
    <property type="entry name" value="SAM_OMT_II"/>
    <property type="match status" value="1"/>
</dbReference>
<evidence type="ECO:0000313" key="6">
    <source>
        <dbReference type="EMBL" id="KZV91726.1"/>
    </source>
</evidence>
<evidence type="ECO:0000256" key="1">
    <source>
        <dbReference type="ARBA" id="ARBA00022603"/>
    </source>
</evidence>
<dbReference type="STRING" id="1314781.A0A165HBN3"/>
<dbReference type="Gene3D" id="1.10.10.10">
    <property type="entry name" value="Winged helix-like DNA-binding domain superfamily/Winged helix DNA-binding domain"/>
    <property type="match status" value="1"/>
</dbReference>
<reference evidence="6 7" key="1">
    <citation type="journal article" date="2016" name="Mol. Biol. Evol.">
        <title>Comparative Genomics of Early-Diverging Mushroom-Forming Fungi Provides Insights into the Origins of Lignocellulose Decay Capabilities.</title>
        <authorList>
            <person name="Nagy L.G."/>
            <person name="Riley R."/>
            <person name="Tritt A."/>
            <person name="Adam C."/>
            <person name="Daum C."/>
            <person name="Floudas D."/>
            <person name="Sun H."/>
            <person name="Yadav J.S."/>
            <person name="Pangilinan J."/>
            <person name="Larsson K.H."/>
            <person name="Matsuura K."/>
            <person name="Barry K."/>
            <person name="Labutti K."/>
            <person name="Kuo R."/>
            <person name="Ohm R.A."/>
            <person name="Bhattacharya S.S."/>
            <person name="Shirouzu T."/>
            <person name="Yoshinaga Y."/>
            <person name="Martin F.M."/>
            <person name="Grigoriev I.V."/>
            <person name="Hibbett D.S."/>
        </authorList>
    </citation>
    <scope>NUCLEOTIDE SEQUENCE [LARGE SCALE GENOMIC DNA]</scope>
    <source>
        <strain evidence="6 7">HHB12029</strain>
    </source>
</reference>
<evidence type="ECO:0000259" key="4">
    <source>
        <dbReference type="Pfam" id="PF00891"/>
    </source>
</evidence>
<dbReference type="InterPro" id="IPR036390">
    <property type="entry name" value="WH_DNA-bd_sf"/>
</dbReference>
<keyword evidence="3" id="KW-0949">S-adenosyl-L-methionine</keyword>
<dbReference type="Pfam" id="PF00891">
    <property type="entry name" value="Methyltransf_2"/>
    <property type="match status" value="1"/>
</dbReference>
<dbReference type="Gene3D" id="3.40.50.150">
    <property type="entry name" value="Vaccinia Virus protein VP39"/>
    <property type="match status" value="1"/>
</dbReference>